<evidence type="ECO:0000256" key="11">
    <source>
        <dbReference type="ARBA" id="ARBA00023136"/>
    </source>
</evidence>
<evidence type="ECO:0000256" key="4">
    <source>
        <dbReference type="ARBA" id="ARBA00022448"/>
    </source>
</evidence>
<feature type="transmembrane region" description="Helical" evidence="13">
    <location>
        <begin position="119"/>
        <end position="148"/>
    </location>
</feature>
<comment type="similarity">
    <text evidence="13">Belongs to the NiCoT transporter (TC 2.A.52) family.</text>
</comment>
<comment type="function">
    <text evidence="1">Efflux system for nickel and cobalt.</text>
</comment>
<dbReference type="InterPro" id="IPR011541">
    <property type="entry name" value="Ni/Co_transpt_high_affinity"/>
</dbReference>
<reference evidence="15 16" key="1">
    <citation type="submission" date="2023-07" db="EMBL/GenBank/DDBJ databases">
        <title>Genomic Encyclopedia of Type Strains, Phase IV (KMG-IV): sequencing the most valuable type-strain genomes for metagenomic binning, comparative biology and taxonomic classification.</title>
        <authorList>
            <person name="Goeker M."/>
        </authorList>
    </citation>
    <scope>NUCLEOTIDE SEQUENCE [LARGE SCALE GENOMIC DNA]</scope>
    <source>
        <strain evidence="15 16">DSM 19619</strain>
    </source>
</reference>
<evidence type="ECO:0000256" key="6">
    <source>
        <dbReference type="ARBA" id="ARBA00022596"/>
    </source>
</evidence>
<keyword evidence="4 13" id="KW-0813">Transport</keyword>
<keyword evidence="12" id="KW-0170">Cobalt</keyword>
<evidence type="ECO:0000256" key="7">
    <source>
        <dbReference type="ARBA" id="ARBA00022692"/>
    </source>
</evidence>
<evidence type="ECO:0000256" key="12">
    <source>
        <dbReference type="ARBA" id="ARBA00023285"/>
    </source>
</evidence>
<evidence type="ECO:0000256" key="13">
    <source>
        <dbReference type="RuleBase" id="RU362101"/>
    </source>
</evidence>
<evidence type="ECO:0000256" key="9">
    <source>
        <dbReference type="ARBA" id="ARBA00023065"/>
    </source>
</evidence>
<evidence type="ECO:0000256" key="3">
    <source>
        <dbReference type="ARBA" id="ARBA00022426"/>
    </source>
</evidence>
<keyword evidence="5" id="KW-1003">Cell membrane</keyword>
<evidence type="ECO:0000256" key="8">
    <source>
        <dbReference type="ARBA" id="ARBA00022989"/>
    </source>
</evidence>
<organism evidence="15 16">
    <name type="scientific">Labrys wisconsinensis</name>
    <dbReference type="NCBI Taxonomy" id="425677"/>
    <lineage>
        <taxon>Bacteria</taxon>
        <taxon>Pseudomonadati</taxon>
        <taxon>Pseudomonadota</taxon>
        <taxon>Alphaproteobacteria</taxon>
        <taxon>Hyphomicrobiales</taxon>
        <taxon>Xanthobacteraceae</taxon>
        <taxon>Labrys</taxon>
    </lineage>
</organism>
<feature type="chain" id="PRO_5045762960" description="Nickel/cobalt efflux system" evidence="14">
    <location>
        <begin position="29"/>
        <end position="326"/>
    </location>
</feature>
<evidence type="ECO:0000256" key="5">
    <source>
        <dbReference type="ARBA" id="ARBA00022475"/>
    </source>
</evidence>
<feature type="transmembrane region" description="Helical" evidence="13">
    <location>
        <begin position="78"/>
        <end position="98"/>
    </location>
</feature>
<name>A0ABU0J8P5_9HYPH</name>
<keyword evidence="3" id="KW-0171">Cobalt transport</keyword>
<comment type="subcellular location">
    <subcellularLocation>
        <location evidence="2 13">Cell membrane</location>
        <topology evidence="2 13">Multi-pass membrane protein</topology>
    </subcellularLocation>
</comment>
<keyword evidence="10" id="KW-0921">Nickel transport</keyword>
<sequence length="326" mass="33378">MLVQGARPGLALLLALLCLAAFAGHALAQTPIPFGVGRPDAPIAAPSNAFVVWVMTEQSRFYKLLSAAIRAWKENGTAAWMLMGLSLAYGVFHAAGPGHGKAVISAYLFASGETLKKGIMLSFAAALVQALSAIVLVTILAMVLGATAQAMDDVALTLERASYALMVGVGLWLLWRKGRGLWALLGQRLGWAGPDLAHVHDAECGHVHAPIPDARQPWSLRSAAGTVFAIGVRPCTGAIIVLVFALAQGVFIAGIASTFAMALGTAVTVSLIATLAVTAKGAAVRLAAPGSFGAALALRSLEVFAALAVLAFGLTLLTGLVALPGG</sequence>
<keyword evidence="16" id="KW-1185">Reference proteome</keyword>
<protein>
    <recommendedName>
        <fullName evidence="13">Nickel/cobalt efflux system</fullName>
    </recommendedName>
</protein>
<evidence type="ECO:0000256" key="1">
    <source>
        <dbReference type="ARBA" id="ARBA00002510"/>
    </source>
</evidence>
<evidence type="ECO:0000256" key="14">
    <source>
        <dbReference type="SAM" id="SignalP"/>
    </source>
</evidence>
<keyword evidence="11 13" id="KW-0472">Membrane</keyword>
<evidence type="ECO:0000256" key="10">
    <source>
        <dbReference type="ARBA" id="ARBA00023112"/>
    </source>
</evidence>
<dbReference type="PANTHER" id="PTHR40659:SF1">
    <property type="entry name" value="NICKEL_COBALT EFFLUX SYSTEM RCNA"/>
    <property type="match status" value="1"/>
</dbReference>
<dbReference type="RefSeq" id="WP_307274782.1">
    <property type="nucleotide sequence ID" value="NZ_JAUSVX010000006.1"/>
</dbReference>
<dbReference type="PANTHER" id="PTHR40659">
    <property type="entry name" value="NICKEL/COBALT EFFLUX SYSTEM RCNA"/>
    <property type="match status" value="1"/>
</dbReference>
<evidence type="ECO:0000313" key="16">
    <source>
        <dbReference type="Proteomes" id="UP001242480"/>
    </source>
</evidence>
<keyword evidence="8 13" id="KW-1133">Transmembrane helix</keyword>
<accession>A0ABU0J8P5</accession>
<feature type="transmembrane region" description="Helical" evidence="13">
    <location>
        <begin position="154"/>
        <end position="175"/>
    </location>
</feature>
<keyword evidence="6" id="KW-0533">Nickel</keyword>
<feature type="signal peptide" evidence="14">
    <location>
        <begin position="1"/>
        <end position="28"/>
    </location>
</feature>
<gene>
    <name evidence="15" type="ORF">QO011_003667</name>
</gene>
<evidence type="ECO:0000256" key="2">
    <source>
        <dbReference type="ARBA" id="ARBA00004651"/>
    </source>
</evidence>
<dbReference type="Pfam" id="PF03824">
    <property type="entry name" value="NicO"/>
    <property type="match status" value="2"/>
</dbReference>
<comment type="caution">
    <text evidence="15">The sequence shown here is derived from an EMBL/GenBank/DDBJ whole genome shotgun (WGS) entry which is preliminary data.</text>
</comment>
<dbReference type="Proteomes" id="UP001242480">
    <property type="component" value="Unassembled WGS sequence"/>
</dbReference>
<dbReference type="InterPro" id="IPR051224">
    <property type="entry name" value="NiCoT_RcnA"/>
</dbReference>
<keyword evidence="9" id="KW-0406">Ion transport</keyword>
<keyword evidence="14" id="KW-0732">Signal</keyword>
<evidence type="ECO:0000313" key="15">
    <source>
        <dbReference type="EMBL" id="MDQ0470648.1"/>
    </source>
</evidence>
<proteinExistence type="inferred from homology"/>
<dbReference type="EMBL" id="JAUSVX010000006">
    <property type="protein sequence ID" value="MDQ0470648.1"/>
    <property type="molecule type" value="Genomic_DNA"/>
</dbReference>
<keyword evidence="7 13" id="KW-0812">Transmembrane</keyword>
<feature type="transmembrane region" description="Helical" evidence="13">
    <location>
        <begin position="251"/>
        <end position="279"/>
    </location>
</feature>
<feature type="transmembrane region" description="Helical" evidence="13">
    <location>
        <begin position="300"/>
        <end position="323"/>
    </location>
</feature>